<accession>A0ABS6VTN8</accession>
<evidence type="ECO:0000313" key="6">
    <source>
        <dbReference type="Proteomes" id="UP001166291"/>
    </source>
</evidence>
<evidence type="ECO:0000256" key="2">
    <source>
        <dbReference type="ARBA" id="ARBA00022723"/>
    </source>
</evidence>
<dbReference type="Pfam" id="PF03328">
    <property type="entry name" value="HpcH_HpaI"/>
    <property type="match status" value="1"/>
</dbReference>
<keyword evidence="5" id="KW-0456">Lyase</keyword>
<comment type="cofactor">
    <cofactor evidence="1">
        <name>Mg(2+)</name>
        <dbReference type="ChEBI" id="CHEBI:18420"/>
    </cofactor>
</comment>
<sequence length="294" mass="31515">MLYMATNPRRSVLYMPGSNARALEKARSLDADVLILDLEDAVSPAQKAVARNQVLAAVTEGGYGRRELVVRINGFDTEWGRKDIEAFANAPISALCLPKVESAAEIHAVVQVLQQAGANANLKLWAMAETPRGILAVSEIAGAHSRMDAIVLGTSDLAKDLRVPHTPQRLGMLTSLGMCVLAARAHGIDVFDGVHLDLDDENGLHNACEQGVELGFDGKTLIHPKQIAVTNQLFSPSSDTLARAEKIRLAWQAAEAEGKGVVLVDGRLVEALHVEEAVRVLAIAEQISARDADL</sequence>
<evidence type="ECO:0000256" key="1">
    <source>
        <dbReference type="ARBA" id="ARBA00001946"/>
    </source>
</evidence>
<comment type="caution">
    <text evidence="5">The sequence shown here is derived from an EMBL/GenBank/DDBJ whole genome shotgun (WGS) entry which is preliminary data.</text>
</comment>
<organism evidence="5 6">
    <name type="scientific">Zhongshania aquimaris</name>
    <dbReference type="NCBI Taxonomy" id="2857107"/>
    <lineage>
        <taxon>Bacteria</taxon>
        <taxon>Pseudomonadati</taxon>
        <taxon>Pseudomonadota</taxon>
        <taxon>Gammaproteobacteria</taxon>
        <taxon>Cellvibrionales</taxon>
        <taxon>Spongiibacteraceae</taxon>
        <taxon>Zhongshania</taxon>
    </lineage>
</organism>
<keyword evidence="3" id="KW-0460">Magnesium</keyword>
<feature type="domain" description="HpcH/HpaI aldolase/citrate lyase" evidence="4">
    <location>
        <begin position="10"/>
        <end position="224"/>
    </location>
</feature>
<dbReference type="InterPro" id="IPR005000">
    <property type="entry name" value="Aldolase/citrate-lyase_domain"/>
</dbReference>
<evidence type="ECO:0000256" key="3">
    <source>
        <dbReference type="ARBA" id="ARBA00022842"/>
    </source>
</evidence>
<dbReference type="PANTHER" id="PTHR32308:SF10">
    <property type="entry name" value="CITRATE LYASE SUBUNIT BETA"/>
    <property type="match status" value="1"/>
</dbReference>
<reference evidence="5" key="1">
    <citation type="submission" date="2021-07" db="EMBL/GenBank/DDBJ databases">
        <title>Zhongshania sp. CAU 1632 isolated from seawater.</title>
        <authorList>
            <person name="Kim W."/>
        </authorList>
    </citation>
    <scope>NUCLEOTIDE SEQUENCE</scope>
    <source>
        <strain evidence="5">CAU 1632</strain>
    </source>
</reference>
<name>A0ABS6VTN8_9GAMM</name>
<gene>
    <name evidence="5" type="ORF">KXJ70_12690</name>
</gene>
<evidence type="ECO:0000259" key="4">
    <source>
        <dbReference type="Pfam" id="PF03328"/>
    </source>
</evidence>
<proteinExistence type="predicted"/>
<evidence type="ECO:0000313" key="5">
    <source>
        <dbReference type="EMBL" id="MBW2941646.1"/>
    </source>
</evidence>
<keyword evidence="2" id="KW-0479">Metal-binding</keyword>
<dbReference type="EMBL" id="JAHWDQ010000003">
    <property type="protein sequence ID" value="MBW2941646.1"/>
    <property type="molecule type" value="Genomic_DNA"/>
</dbReference>
<dbReference type="Proteomes" id="UP001166291">
    <property type="component" value="Unassembled WGS sequence"/>
</dbReference>
<dbReference type="InterPro" id="IPR011206">
    <property type="entry name" value="Citrate_lyase_beta/mcl1/mcl2"/>
</dbReference>
<dbReference type="PANTHER" id="PTHR32308">
    <property type="entry name" value="LYASE BETA SUBUNIT, PUTATIVE (AFU_ORTHOLOGUE AFUA_4G13030)-RELATED"/>
    <property type="match status" value="1"/>
</dbReference>
<dbReference type="GO" id="GO:0016829">
    <property type="term" value="F:lyase activity"/>
    <property type="evidence" value="ECO:0007669"/>
    <property type="project" value="UniProtKB-KW"/>
</dbReference>
<protein>
    <submittedName>
        <fullName evidence="5">CoA ester lyase</fullName>
    </submittedName>
</protein>
<dbReference type="PIRSF" id="PIRSF015582">
    <property type="entry name" value="Cit_lyase_B"/>
    <property type="match status" value="1"/>
</dbReference>
<keyword evidence="6" id="KW-1185">Reference proteome</keyword>